<dbReference type="PANTHER" id="PTHR45871:SF1">
    <property type="entry name" value="PHOSPHATIDYLINOSITOL N-ACETYLGLUCOSAMINYLTRANSFERASE SUBUNIT A"/>
    <property type="match status" value="1"/>
</dbReference>
<evidence type="ECO:0000256" key="2">
    <source>
        <dbReference type="ARBA" id="ARBA00022679"/>
    </source>
</evidence>
<dbReference type="Pfam" id="PF13692">
    <property type="entry name" value="Glyco_trans_1_4"/>
    <property type="match status" value="1"/>
</dbReference>
<dbReference type="EMBL" id="SOHE01000040">
    <property type="protein sequence ID" value="TFD50828.1"/>
    <property type="molecule type" value="Genomic_DNA"/>
</dbReference>
<reference evidence="4 5" key="1">
    <citation type="submission" date="2019-03" db="EMBL/GenBank/DDBJ databases">
        <title>Genomics of glacier-inhabiting Cryobacterium strains.</title>
        <authorList>
            <person name="Liu Q."/>
            <person name="Xin Y.-H."/>
        </authorList>
    </citation>
    <scope>NUCLEOTIDE SEQUENCE [LARGE SCALE GENOMIC DNA]</scope>
    <source>
        <strain evidence="4 5">Hh14</strain>
    </source>
</reference>
<dbReference type="Pfam" id="PF13439">
    <property type="entry name" value="Glyco_transf_4"/>
    <property type="match status" value="1"/>
</dbReference>
<dbReference type="GO" id="GO:0016757">
    <property type="term" value="F:glycosyltransferase activity"/>
    <property type="evidence" value="ECO:0007669"/>
    <property type="project" value="UniProtKB-KW"/>
</dbReference>
<dbReference type="InterPro" id="IPR028098">
    <property type="entry name" value="Glyco_trans_4-like_N"/>
</dbReference>
<evidence type="ECO:0000313" key="5">
    <source>
        <dbReference type="Proteomes" id="UP000297447"/>
    </source>
</evidence>
<keyword evidence="2 4" id="KW-0808">Transferase</keyword>
<dbReference type="PANTHER" id="PTHR45871">
    <property type="entry name" value="N-ACETYLGLUCOSAMINYL-PHOSPHATIDYLINOSITOL BIOSYNTHETIC PROTEIN"/>
    <property type="match status" value="1"/>
</dbReference>
<dbReference type="CDD" id="cd03801">
    <property type="entry name" value="GT4_PimA-like"/>
    <property type="match status" value="1"/>
</dbReference>
<dbReference type="Gene3D" id="3.40.50.2000">
    <property type="entry name" value="Glycogen Phosphorylase B"/>
    <property type="match status" value="2"/>
</dbReference>
<comment type="caution">
    <text evidence="4">The sequence shown here is derived from an EMBL/GenBank/DDBJ whole genome shotgun (WGS) entry which is preliminary data.</text>
</comment>
<proteinExistence type="predicted"/>
<accession>A0A4R9A2M1</accession>
<keyword evidence="5" id="KW-1185">Reference proteome</keyword>
<dbReference type="AlphaFoldDB" id="A0A4R9A2M1"/>
<keyword evidence="1" id="KW-0328">Glycosyltransferase</keyword>
<dbReference type="OrthoDB" id="9802525at2"/>
<organism evidence="4 5">
    <name type="scientific">Cryobacterium frigoriphilum</name>
    <dbReference type="NCBI Taxonomy" id="1259150"/>
    <lineage>
        <taxon>Bacteria</taxon>
        <taxon>Bacillati</taxon>
        <taxon>Actinomycetota</taxon>
        <taxon>Actinomycetes</taxon>
        <taxon>Micrococcales</taxon>
        <taxon>Microbacteriaceae</taxon>
        <taxon>Cryobacterium</taxon>
    </lineage>
</organism>
<protein>
    <submittedName>
        <fullName evidence="4">Glycosyltransferase</fullName>
    </submittedName>
</protein>
<dbReference type="SUPFAM" id="SSF53756">
    <property type="entry name" value="UDP-Glycosyltransferase/glycogen phosphorylase"/>
    <property type="match status" value="1"/>
</dbReference>
<evidence type="ECO:0000259" key="3">
    <source>
        <dbReference type="Pfam" id="PF13439"/>
    </source>
</evidence>
<gene>
    <name evidence="4" type="ORF">E3T55_08390</name>
</gene>
<dbReference type="Proteomes" id="UP000297447">
    <property type="component" value="Unassembled WGS sequence"/>
</dbReference>
<evidence type="ECO:0000256" key="1">
    <source>
        <dbReference type="ARBA" id="ARBA00022676"/>
    </source>
</evidence>
<name>A0A4R9A2M1_9MICO</name>
<feature type="domain" description="Glycosyltransferase subfamily 4-like N-terminal" evidence="3">
    <location>
        <begin position="12"/>
        <end position="180"/>
    </location>
</feature>
<evidence type="ECO:0000313" key="4">
    <source>
        <dbReference type="EMBL" id="TFD50828.1"/>
    </source>
</evidence>
<sequence length="372" mass="40198">MLFIVNSFPPRVGGIERHISDLADEVIRQGHRVTVITLAELAEHGIENGISVHRMRRHFPIASVMSFPAFGTSRRLVRLFRQAGVTAVSTHTRFFPMSWVGLRVGRGLNVPVIHTEHGSDFVRGVSPVIAIASRAVDITLGRRTLRGATRVLGVSEQVVAFVERLAGVKAELFYNAITLDDRPAPPAEVTPTRRFVFVGRLVPGKGWDRLLDACALLAASGDARPFTVDILGDGADMPAVKRRITELGLTQIARTHGYVNAGEVRDFLTGAILVNPTTLAEGFQTTLLEALAGGCQIVTFDVPGAAKLFAEGAPVRIVRTRAAQDLADAMLAALQYPAAAYPASLLGQWSWPQRAAQYLSLVESASTRSPRA</sequence>